<dbReference type="Proteomes" id="UP001430360">
    <property type="component" value="Unassembled WGS sequence"/>
</dbReference>
<keyword evidence="4" id="KW-1185">Reference proteome</keyword>
<feature type="domain" description="Aerotolerance regulator N-terminal" evidence="2">
    <location>
        <begin position="4"/>
        <end position="77"/>
    </location>
</feature>
<evidence type="ECO:0000313" key="3">
    <source>
        <dbReference type="EMBL" id="MCD9098491.1"/>
    </source>
</evidence>
<evidence type="ECO:0000313" key="4">
    <source>
        <dbReference type="Proteomes" id="UP001430360"/>
    </source>
</evidence>
<dbReference type="PANTHER" id="PTHR37464">
    <property type="entry name" value="BLL2463 PROTEIN"/>
    <property type="match status" value="1"/>
</dbReference>
<dbReference type="Pfam" id="PF07584">
    <property type="entry name" value="BatA"/>
    <property type="match status" value="1"/>
</dbReference>
<comment type="caution">
    <text evidence="3">The sequence shown here is derived from an EMBL/GenBank/DDBJ whole genome shotgun (WGS) entry which is preliminary data.</text>
</comment>
<dbReference type="NCBIfam" id="TIGR02226">
    <property type="entry name" value="two_anch"/>
    <property type="match status" value="1"/>
</dbReference>
<keyword evidence="1" id="KW-1133">Transmembrane helix</keyword>
<evidence type="ECO:0000259" key="2">
    <source>
        <dbReference type="Pfam" id="PF07584"/>
    </source>
</evidence>
<organism evidence="3 4">
    <name type="scientific">Luteimonas fraxinea</name>
    <dbReference type="NCBI Taxonomy" id="2901869"/>
    <lineage>
        <taxon>Bacteria</taxon>
        <taxon>Pseudomonadati</taxon>
        <taxon>Pseudomonadota</taxon>
        <taxon>Gammaproteobacteria</taxon>
        <taxon>Lysobacterales</taxon>
        <taxon>Lysobacteraceae</taxon>
        <taxon>Luteimonas</taxon>
    </lineage>
</organism>
<name>A0ABS8UID7_9GAMM</name>
<keyword evidence="1" id="KW-0812">Transmembrane</keyword>
<feature type="transmembrane region" description="Helical" evidence="1">
    <location>
        <begin position="57"/>
        <end position="79"/>
    </location>
</feature>
<accession>A0ABS8UID7</accession>
<dbReference type="RefSeq" id="WP_232137797.1">
    <property type="nucleotide sequence ID" value="NZ_JAJQKU010000006.1"/>
</dbReference>
<protein>
    <submittedName>
        <fullName evidence="3">BatA domain-containing protein</fullName>
    </submittedName>
</protein>
<reference evidence="3" key="1">
    <citation type="submission" date="2021-12" db="EMBL/GenBank/DDBJ databases">
        <authorList>
            <person name="Ulrich A."/>
        </authorList>
    </citation>
    <scope>NUCLEOTIDE SEQUENCE</scope>
    <source>
        <strain evidence="3">A1P009</strain>
    </source>
</reference>
<gene>
    <name evidence="3" type="ORF">LTT95_16255</name>
</gene>
<keyword evidence="1" id="KW-0472">Membrane</keyword>
<dbReference type="PANTHER" id="PTHR37464:SF1">
    <property type="entry name" value="BLL2463 PROTEIN"/>
    <property type="match status" value="1"/>
</dbReference>
<proteinExistence type="predicted"/>
<dbReference type="InterPro" id="IPR011933">
    <property type="entry name" value="Double_TM_dom"/>
</dbReference>
<reference evidence="3" key="2">
    <citation type="journal article" date="2022" name="Syst. Appl. Microbiol.">
        <title>Physiological and genomic characterisation of Luteimonas fraxinea sp. nov., a bacterial species associated with trees tolerant to ash dieback.</title>
        <authorList>
            <person name="Ulrich K."/>
            <person name="Becker R."/>
            <person name="Behrendt U."/>
            <person name="Kube M."/>
            <person name="Schneck V."/>
            <person name="Ulrich A."/>
        </authorList>
    </citation>
    <scope>NUCLEOTIDE SEQUENCE</scope>
    <source>
        <strain evidence="3">A1P009</strain>
    </source>
</reference>
<evidence type="ECO:0000256" key="1">
    <source>
        <dbReference type="SAM" id="Phobius"/>
    </source>
</evidence>
<sequence length="382" mass="41218">MSVGLLAPAALAALIALLLPLLLHLARRDATRPTPFAALRWLRERPKPRRRLRFDDWPLLLVRLLVLALLALWLAWPVLHGETAPARWTVVVPGVADAALPRTEDGVPAPRWLAPGFPEVGGESAPARNGASVASLLRELDMTAPPDTALTVLVPETIDGADGGRIVLSRPVDWQIVDGSEPDTDAPLVLPPRLDAFGIAADDPALRVLRAVARAWRPDDADALRIANADEAPRADAIAVWWGDTAPPAAFRTEASGRVLLMGPDVPREEIDWQSLQQDANGAAVVERAACGEAICVRFAQAVDPATMPVLLDPGFPSRLRELLQPLPAPQRIAATDLAPSTGADAWPTTPRDLRPWWALLVALAFALERWMAAAPRRNRTA</sequence>
<dbReference type="EMBL" id="JAJQKU010000006">
    <property type="protein sequence ID" value="MCD9098491.1"/>
    <property type="molecule type" value="Genomic_DNA"/>
</dbReference>
<dbReference type="InterPro" id="IPR024163">
    <property type="entry name" value="Aerotolerance_reg_N"/>
</dbReference>